<keyword evidence="4" id="KW-1185">Reference proteome</keyword>
<comment type="similarity">
    <text evidence="1">Belongs to the transglycosylase Slt family.</text>
</comment>
<feature type="domain" description="Transglycosylase SLT" evidence="2">
    <location>
        <begin position="111"/>
        <end position="207"/>
    </location>
</feature>
<dbReference type="AlphaFoldDB" id="A0A4R1M0S8"/>
<dbReference type="Proteomes" id="UP000294616">
    <property type="component" value="Unassembled WGS sequence"/>
</dbReference>
<dbReference type="EMBL" id="SMGO01000002">
    <property type="protein sequence ID" value="TCK83233.1"/>
    <property type="molecule type" value="Genomic_DNA"/>
</dbReference>
<evidence type="ECO:0000259" key="2">
    <source>
        <dbReference type="Pfam" id="PF01464"/>
    </source>
</evidence>
<proteinExistence type="inferred from homology"/>
<dbReference type="InterPro" id="IPR023346">
    <property type="entry name" value="Lysozyme-like_dom_sf"/>
</dbReference>
<reference evidence="3 4" key="1">
    <citation type="submission" date="2019-03" db="EMBL/GenBank/DDBJ databases">
        <title>Genomic Encyclopedia of Archaeal and Bacterial Type Strains, Phase II (KMG-II): from individual species to whole genera.</title>
        <authorList>
            <person name="Goeker M."/>
        </authorList>
    </citation>
    <scope>NUCLEOTIDE SEQUENCE [LARGE SCALE GENOMIC DNA]</scope>
    <source>
        <strain evidence="3 4">DSM 22554</strain>
    </source>
</reference>
<accession>A0A4R1M0S8</accession>
<name>A0A4R1M0S8_9SPHI</name>
<dbReference type="Gene3D" id="1.10.530.10">
    <property type="match status" value="1"/>
</dbReference>
<dbReference type="SUPFAM" id="SSF53955">
    <property type="entry name" value="Lysozyme-like"/>
    <property type="match status" value="1"/>
</dbReference>
<evidence type="ECO:0000313" key="3">
    <source>
        <dbReference type="EMBL" id="TCK83233.1"/>
    </source>
</evidence>
<dbReference type="Pfam" id="PF01464">
    <property type="entry name" value="SLT"/>
    <property type="match status" value="1"/>
</dbReference>
<dbReference type="CDD" id="cd16894">
    <property type="entry name" value="MltD-like"/>
    <property type="match status" value="1"/>
</dbReference>
<comment type="caution">
    <text evidence="3">The sequence shown here is derived from an EMBL/GenBank/DDBJ whole genome shotgun (WGS) entry which is preliminary data.</text>
</comment>
<organism evidence="3 4">
    <name type="scientific">Albibacterium bauzanense</name>
    <dbReference type="NCBI Taxonomy" id="653929"/>
    <lineage>
        <taxon>Bacteria</taxon>
        <taxon>Pseudomonadati</taxon>
        <taxon>Bacteroidota</taxon>
        <taxon>Sphingobacteriia</taxon>
        <taxon>Sphingobacteriales</taxon>
        <taxon>Sphingobacteriaceae</taxon>
        <taxon>Albibacterium</taxon>
    </lineage>
</organism>
<gene>
    <name evidence="3" type="ORF">C8N28_1823</name>
</gene>
<dbReference type="PANTHER" id="PTHR37423">
    <property type="entry name" value="SOLUBLE LYTIC MUREIN TRANSGLYCOSYLASE-RELATED"/>
    <property type="match status" value="1"/>
</dbReference>
<dbReference type="InterPro" id="IPR008258">
    <property type="entry name" value="Transglycosylase_SLT_dom_1"/>
</dbReference>
<evidence type="ECO:0000313" key="4">
    <source>
        <dbReference type="Proteomes" id="UP000294616"/>
    </source>
</evidence>
<protein>
    <submittedName>
        <fullName evidence="3">Transglycosylase-like protein with SLT domain</fullName>
    </submittedName>
</protein>
<evidence type="ECO:0000256" key="1">
    <source>
        <dbReference type="ARBA" id="ARBA00007734"/>
    </source>
</evidence>
<dbReference type="PANTHER" id="PTHR37423:SF2">
    <property type="entry name" value="MEMBRANE-BOUND LYTIC MUREIN TRANSGLYCOSYLASE C"/>
    <property type="match status" value="1"/>
</dbReference>
<sequence>MAVVVLLGSKLFIYSTPVKSEAETRSLMGDDKIVERHRLALEVERKEKYYSSLNFADEEIPTGIKSVDTRMKRNLNKFSYRNLQTHKLHRTAKEWFPKIVPILKKYGIPEDFKYMPLVESGLRSGTSHRGASGYWQFMPGTARAFGLKVNAQVDERQDIIKSTEAAAKYLNALHDIFGNWTLTAAAYNMGEGGLLKSMRNQGKDDYYLLSLNAETAAYVYRLISMKEIIENPDIYGYLPASGKGMLAENISYQWGLDNRL</sequence>